<evidence type="ECO:0000313" key="1">
    <source>
        <dbReference type="EMBL" id="ONF73761.1"/>
    </source>
</evidence>
<reference evidence="1 2" key="1">
    <citation type="submission" date="2016-12" db="EMBL/GenBank/DDBJ databases">
        <title>Amycolatopsis keratiniphila subsp. keratiniphila genome sequencing and assembly.</title>
        <authorList>
            <person name="Mayilraj S."/>
            <person name="Kaur N."/>
        </authorList>
    </citation>
    <scope>NUCLEOTIDE SEQUENCE [LARGE SCALE GENOMIC DNA]</scope>
    <source>
        <strain evidence="1 2">DSM 44409</strain>
    </source>
</reference>
<organism evidence="1 2">
    <name type="scientific">Amycolatopsis keratiniphila subsp. keratiniphila</name>
    <dbReference type="NCBI Taxonomy" id="227715"/>
    <lineage>
        <taxon>Bacteria</taxon>
        <taxon>Bacillati</taxon>
        <taxon>Actinomycetota</taxon>
        <taxon>Actinomycetes</taxon>
        <taxon>Pseudonocardiales</taxon>
        <taxon>Pseudonocardiaceae</taxon>
        <taxon>Amycolatopsis</taxon>
        <taxon>Amycolatopsis japonica group</taxon>
    </lineage>
</organism>
<name>A0A1W2M1M7_9PSEU</name>
<dbReference type="AlphaFoldDB" id="A0A1W2M1M7"/>
<comment type="caution">
    <text evidence="1">The sequence shown here is derived from an EMBL/GenBank/DDBJ whole genome shotgun (WGS) entry which is preliminary data.</text>
</comment>
<proteinExistence type="predicted"/>
<gene>
    <name evidence="1" type="ORF">AVR91_0206580</name>
</gene>
<dbReference type="EMBL" id="LQMT02000007">
    <property type="protein sequence ID" value="ONF73761.1"/>
    <property type="molecule type" value="Genomic_DNA"/>
</dbReference>
<protein>
    <submittedName>
        <fullName evidence="1">Uncharacterized protein</fullName>
    </submittedName>
</protein>
<accession>A0A1W2M1M7</accession>
<sequence>MVPAKARTSRLALALSMCVLGALALFVAVDRGPSTGAETVSAQPLTSQEKSILHRAEQILLRACMADSGYTYVMVEEEPMSFLRRFPYVVDDLSWAREHGFGNDVREEVRVRAENDPNKRYFSSLSAADKAKALAAVNGERPVGLIATSPAGVEITRSDRGCTSQLEKKLYRELQTWFRAKTVTDGLHVPRRQQVSVDPRFRTALSDWARCMAERGYSFADPARVHEAFRVRGPEEISAAIAEATCARSTGFASVARDLDAHYEALQGQQYGREIADRLRLERAALPLARAVVESRSR</sequence>
<evidence type="ECO:0000313" key="2">
    <source>
        <dbReference type="Proteomes" id="UP000076660"/>
    </source>
</evidence>
<dbReference type="Proteomes" id="UP000076660">
    <property type="component" value="Unassembled WGS sequence"/>
</dbReference>